<keyword evidence="3" id="KW-1185">Reference proteome</keyword>
<name>A0A3S4CKK2_9BRAD</name>
<dbReference type="AlphaFoldDB" id="A0A3S4CKK2"/>
<evidence type="ECO:0000313" key="3">
    <source>
        <dbReference type="Proteomes" id="UP000289200"/>
    </source>
</evidence>
<feature type="compositionally biased region" description="Basic and acidic residues" evidence="1">
    <location>
        <begin position="98"/>
        <end position="146"/>
    </location>
</feature>
<organism evidence="2 3">
    <name type="scientific">Rhodoplanes serenus</name>
    <dbReference type="NCBI Taxonomy" id="200615"/>
    <lineage>
        <taxon>Bacteria</taxon>
        <taxon>Pseudomonadati</taxon>
        <taxon>Pseudomonadota</taxon>
        <taxon>Alphaproteobacteria</taxon>
        <taxon>Hyphomicrobiales</taxon>
        <taxon>Nitrobacteraceae</taxon>
        <taxon>Rhodoplanes</taxon>
    </lineage>
</organism>
<gene>
    <name evidence="2" type="ORF">RHODGE_RHODGE_04625</name>
</gene>
<feature type="region of interest" description="Disordered" evidence="1">
    <location>
        <begin position="1"/>
        <end position="153"/>
    </location>
</feature>
<comment type="caution">
    <text evidence="2">The sequence shown here is derived from an EMBL/GenBank/DDBJ whole genome shotgun (WGS) entry which is preliminary data.</text>
</comment>
<dbReference type="Proteomes" id="UP000289200">
    <property type="component" value="Unassembled WGS sequence"/>
</dbReference>
<reference evidence="3" key="1">
    <citation type="submission" date="2018-10" db="EMBL/GenBank/DDBJ databases">
        <authorList>
            <person name="Peiro R."/>
            <person name="Begona"/>
            <person name="Cbmso G."/>
            <person name="Lopez M."/>
            <person name="Gonzalez S."/>
            <person name="Sacristan E."/>
            <person name="Castillo E."/>
        </authorList>
    </citation>
    <scope>NUCLEOTIDE SEQUENCE [LARGE SCALE GENOMIC DNA]</scope>
</reference>
<proteinExistence type="predicted"/>
<evidence type="ECO:0000256" key="1">
    <source>
        <dbReference type="SAM" id="MobiDB-lite"/>
    </source>
</evidence>
<evidence type="ECO:0008006" key="4">
    <source>
        <dbReference type="Google" id="ProtNLM"/>
    </source>
</evidence>
<dbReference type="InterPro" id="IPR045468">
    <property type="entry name" value="DUF6496"/>
</dbReference>
<feature type="compositionally biased region" description="Basic and acidic residues" evidence="1">
    <location>
        <begin position="36"/>
        <end position="52"/>
    </location>
</feature>
<sequence length="153" mass="17240">MVARTTNKTAAKKRTSAGRSAPRKTTTRRSAKPSKPQKDTIARVMHEFKHGELTTQGGRKVRNPRQAIAIGLSEAGASNRRSPAENRRKLTRTKRKERRGETGRAAAEGRRNDPTTGSRRDTRAALYAEAKRRDIPGRSRMTRDQLARALRRR</sequence>
<dbReference type="EMBL" id="UWOC01000199">
    <property type="protein sequence ID" value="VCU11414.1"/>
    <property type="molecule type" value="Genomic_DNA"/>
</dbReference>
<evidence type="ECO:0000313" key="2">
    <source>
        <dbReference type="EMBL" id="VCU11414.1"/>
    </source>
</evidence>
<accession>A0A3S4CKK2</accession>
<feature type="compositionally biased region" description="Basic residues" evidence="1">
    <location>
        <begin position="10"/>
        <end position="32"/>
    </location>
</feature>
<protein>
    <recommendedName>
        <fullName evidence="4">Plasmid stabilization protein</fullName>
    </recommendedName>
</protein>
<dbReference type="RefSeq" id="WP_244601751.1">
    <property type="nucleotide sequence ID" value="NZ_UWOC01000199.1"/>
</dbReference>
<dbReference type="Pfam" id="PF20106">
    <property type="entry name" value="DUF6496"/>
    <property type="match status" value="1"/>
</dbReference>